<evidence type="ECO:0000256" key="1">
    <source>
        <dbReference type="ARBA" id="ARBA00022679"/>
    </source>
</evidence>
<dbReference type="Pfam" id="PF01467">
    <property type="entry name" value="CTP_transf_like"/>
    <property type="match status" value="1"/>
</dbReference>
<organism evidence="4 5">
    <name type="scientific">Candidatus Andersenbacteria bacterium RIFCSPHIGHO2_12_FULL_45_11</name>
    <dbReference type="NCBI Taxonomy" id="1797281"/>
    <lineage>
        <taxon>Bacteria</taxon>
        <taxon>Candidatus Anderseniibacteriota</taxon>
    </lineage>
</organism>
<sequence>MNSSLRVLVFGTFDPLHAGHRDLFEQAASLGGYLAVVVARDTAINSQKGRSPAVPEHERLAAVAHESVVDEAMLGDADPFSYSLLATFAFDILALGYDQAPSDTEVRKILEALHKSHVKIVRLAPHRPDIYKSSLLRT</sequence>
<dbReference type="InterPro" id="IPR004821">
    <property type="entry name" value="Cyt_trans-like"/>
</dbReference>
<dbReference type="InterPro" id="IPR050385">
    <property type="entry name" value="Archaeal_FAD_synthase"/>
</dbReference>
<keyword evidence="2" id="KW-0548">Nucleotidyltransferase</keyword>
<dbReference type="Gene3D" id="3.40.50.620">
    <property type="entry name" value="HUPs"/>
    <property type="match status" value="1"/>
</dbReference>
<evidence type="ECO:0000259" key="3">
    <source>
        <dbReference type="Pfam" id="PF01467"/>
    </source>
</evidence>
<protein>
    <recommendedName>
        <fullName evidence="3">Cytidyltransferase-like domain-containing protein</fullName>
    </recommendedName>
</protein>
<reference evidence="4 5" key="1">
    <citation type="journal article" date="2016" name="Nat. Commun.">
        <title>Thousands of microbial genomes shed light on interconnected biogeochemical processes in an aquifer system.</title>
        <authorList>
            <person name="Anantharaman K."/>
            <person name="Brown C.T."/>
            <person name="Hug L.A."/>
            <person name="Sharon I."/>
            <person name="Castelle C.J."/>
            <person name="Probst A.J."/>
            <person name="Thomas B.C."/>
            <person name="Singh A."/>
            <person name="Wilkins M.J."/>
            <person name="Karaoz U."/>
            <person name="Brodie E.L."/>
            <person name="Williams K.H."/>
            <person name="Hubbard S.S."/>
            <person name="Banfield J.F."/>
        </authorList>
    </citation>
    <scope>NUCLEOTIDE SEQUENCE [LARGE SCALE GENOMIC DNA]</scope>
</reference>
<dbReference type="NCBIfam" id="TIGR00125">
    <property type="entry name" value="cyt_tran_rel"/>
    <property type="match status" value="1"/>
</dbReference>
<evidence type="ECO:0000313" key="4">
    <source>
        <dbReference type="EMBL" id="OGY33078.1"/>
    </source>
</evidence>
<evidence type="ECO:0000313" key="5">
    <source>
        <dbReference type="Proteomes" id="UP000177528"/>
    </source>
</evidence>
<comment type="caution">
    <text evidence="4">The sequence shown here is derived from an EMBL/GenBank/DDBJ whole genome shotgun (WGS) entry which is preliminary data.</text>
</comment>
<proteinExistence type="predicted"/>
<gene>
    <name evidence="4" type="ORF">A3D99_01315</name>
</gene>
<dbReference type="Proteomes" id="UP000177528">
    <property type="component" value="Unassembled WGS sequence"/>
</dbReference>
<dbReference type="PANTHER" id="PTHR43793:SF1">
    <property type="entry name" value="FAD SYNTHASE"/>
    <property type="match status" value="1"/>
</dbReference>
<dbReference type="GO" id="GO:0016779">
    <property type="term" value="F:nucleotidyltransferase activity"/>
    <property type="evidence" value="ECO:0007669"/>
    <property type="project" value="UniProtKB-KW"/>
</dbReference>
<dbReference type="SUPFAM" id="SSF52374">
    <property type="entry name" value="Nucleotidylyl transferase"/>
    <property type="match status" value="1"/>
</dbReference>
<accession>A0A1G1WZ88</accession>
<dbReference type="InterPro" id="IPR014729">
    <property type="entry name" value="Rossmann-like_a/b/a_fold"/>
</dbReference>
<feature type="domain" description="Cytidyltransferase-like" evidence="3">
    <location>
        <begin position="9"/>
        <end position="136"/>
    </location>
</feature>
<keyword evidence="1" id="KW-0808">Transferase</keyword>
<dbReference type="AlphaFoldDB" id="A0A1G1WZ88"/>
<dbReference type="PANTHER" id="PTHR43793">
    <property type="entry name" value="FAD SYNTHASE"/>
    <property type="match status" value="1"/>
</dbReference>
<evidence type="ECO:0000256" key="2">
    <source>
        <dbReference type="ARBA" id="ARBA00022695"/>
    </source>
</evidence>
<dbReference type="EMBL" id="MHHR01000033">
    <property type="protein sequence ID" value="OGY33078.1"/>
    <property type="molecule type" value="Genomic_DNA"/>
</dbReference>
<name>A0A1G1WZ88_9BACT</name>